<accession>Q2WB67</accession>
<feature type="transmembrane region" description="Helical" evidence="5">
    <location>
        <begin position="65"/>
        <end position="86"/>
    </location>
</feature>
<dbReference type="EMBL" id="AP007255">
    <property type="protein sequence ID" value="BAE48908.1"/>
    <property type="molecule type" value="Genomic_DNA"/>
</dbReference>
<feature type="transmembrane region" description="Helical" evidence="5">
    <location>
        <begin position="163"/>
        <end position="191"/>
    </location>
</feature>
<reference evidence="7 8" key="1">
    <citation type="journal article" date="2005" name="DNA Res.">
        <title>Complete genome sequence of the facultative anaerobic magnetotactic bacterium Magnetospirillum sp. strain AMB-1.</title>
        <authorList>
            <person name="Matsunaga T."/>
            <person name="Okamura Y."/>
            <person name="Fukuda Y."/>
            <person name="Wahyudi A.T."/>
            <person name="Murase Y."/>
            <person name="Takeyama H."/>
        </authorList>
    </citation>
    <scope>NUCLEOTIDE SEQUENCE [LARGE SCALE GENOMIC DNA]</scope>
    <source>
        <strain evidence="8">ATCC 700264 / AMB-1</strain>
    </source>
</reference>
<dbReference type="HOGENOM" id="CLU_052158_0_0_5"/>
<evidence type="ECO:0000313" key="8">
    <source>
        <dbReference type="Proteomes" id="UP000007058"/>
    </source>
</evidence>
<dbReference type="InterPro" id="IPR051533">
    <property type="entry name" value="WaaL-like"/>
</dbReference>
<evidence type="ECO:0000256" key="3">
    <source>
        <dbReference type="ARBA" id="ARBA00022989"/>
    </source>
</evidence>
<name>Q2WB67_PARM1</name>
<sequence>MEIVGKIRRAMASPWDASHILALAALVAPGIGMLAPLGMAPLFIATVLGILLLEWRQRLWTAFPRFLGLILCMICGWAGLTALWAVDPARSLLAAAQLALNTLGGVILIGAAKRLRSQAAAKVGAALMIGIVLGMGLFVIGLVSGRRLEALLRAMQNRDLLPYYWVSIQVFNRGVCVTALAALPAMALLWVERRQRQLAATGIPVVTMMIISKALAAKVLLGIELAALALFRKPSRLLGITVGAFLAALVVFIPLGTRMLPPPQVSANWAFVPYSSHHRLTIWGFVTDRIFERPVLGWGMDSARAIPGGEDDEIVYFEFRHGSDGSSRAEVAEQHLPLHPHNAVLQWWLELGGVGALLFAVLLARLGWLAVGPRQSPAMAVCGGALLVGACVVSSVSFGFWQSWWQCTMWFLAAWATALAPLLSPSQMRDE</sequence>
<dbReference type="STRING" id="342108.amb0104"/>
<evidence type="ECO:0000259" key="6">
    <source>
        <dbReference type="Pfam" id="PF04932"/>
    </source>
</evidence>
<dbReference type="AlphaFoldDB" id="Q2WB67"/>
<keyword evidence="3 5" id="KW-1133">Transmembrane helix</keyword>
<evidence type="ECO:0000313" key="7">
    <source>
        <dbReference type="EMBL" id="BAE48908.1"/>
    </source>
</evidence>
<organism evidence="7 8">
    <name type="scientific">Paramagnetospirillum magneticum (strain ATCC 700264 / AMB-1)</name>
    <name type="common">Magnetospirillum magneticum</name>
    <dbReference type="NCBI Taxonomy" id="342108"/>
    <lineage>
        <taxon>Bacteria</taxon>
        <taxon>Pseudomonadati</taxon>
        <taxon>Pseudomonadota</taxon>
        <taxon>Alphaproteobacteria</taxon>
        <taxon>Rhodospirillales</taxon>
        <taxon>Magnetospirillaceae</taxon>
        <taxon>Paramagnetospirillum</taxon>
    </lineage>
</organism>
<dbReference type="Proteomes" id="UP000007058">
    <property type="component" value="Chromosome"/>
</dbReference>
<keyword evidence="4 5" id="KW-0472">Membrane</keyword>
<feature type="transmembrane region" description="Helical" evidence="5">
    <location>
        <begin position="92"/>
        <end position="111"/>
    </location>
</feature>
<protein>
    <submittedName>
        <fullName evidence="7">Lipid A core-O-antigen ligase and related enzyme</fullName>
    </submittedName>
</protein>
<evidence type="ECO:0000256" key="4">
    <source>
        <dbReference type="ARBA" id="ARBA00023136"/>
    </source>
</evidence>
<dbReference type="PANTHER" id="PTHR37422">
    <property type="entry name" value="TEICHURONIC ACID BIOSYNTHESIS PROTEIN TUAE"/>
    <property type="match status" value="1"/>
</dbReference>
<dbReference type="Pfam" id="PF04932">
    <property type="entry name" value="Wzy_C"/>
    <property type="match status" value="1"/>
</dbReference>
<evidence type="ECO:0000256" key="1">
    <source>
        <dbReference type="ARBA" id="ARBA00004141"/>
    </source>
</evidence>
<dbReference type="PANTHER" id="PTHR37422:SF13">
    <property type="entry name" value="LIPOPOLYSACCHARIDE BIOSYNTHESIS PROTEIN PA4999-RELATED"/>
    <property type="match status" value="1"/>
</dbReference>
<feature type="transmembrane region" description="Helical" evidence="5">
    <location>
        <begin position="20"/>
        <end position="53"/>
    </location>
</feature>
<feature type="transmembrane region" description="Helical" evidence="5">
    <location>
        <begin position="203"/>
        <end position="231"/>
    </location>
</feature>
<feature type="domain" description="O-antigen ligase-related" evidence="6">
    <location>
        <begin position="207"/>
        <end position="360"/>
    </location>
</feature>
<proteinExistence type="predicted"/>
<feature type="transmembrane region" description="Helical" evidence="5">
    <location>
        <begin position="347"/>
        <end position="371"/>
    </location>
</feature>
<evidence type="ECO:0000256" key="5">
    <source>
        <dbReference type="SAM" id="Phobius"/>
    </source>
</evidence>
<feature type="transmembrane region" description="Helical" evidence="5">
    <location>
        <begin position="123"/>
        <end position="143"/>
    </location>
</feature>
<keyword evidence="8" id="KW-1185">Reference proteome</keyword>
<feature type="transmembrane region" description="Helical" evidence="5">
    <location>
        <begin position="237"/>
        <end position="255"/>
    </location>
</feature>
<comment type="subcellular location">
    <subcellularLocation>
        <location evidence="1">Membrane</location>
        <topology evidence="1">Multi-pass membrane protein</topology>
    </subcellularLocation>
</comment>
<dbReference type="KEGG" id="mag:amb0104"/>
<keyword evidence="7" id="KW-0436">Ligase</keyword>
<dbReference type="GO" id="GO:0016874">
    <property type="term" value="F:ligase activity"/>
    <property type="evidence" value="ECO:0007669"/>
    <property type="project" value="UniProtKB-KW"/>
</dbReference>
<evidence type="ECO:0000256" key="2">
    <source>
        <dbReference type="ARBA" id="ARBA00022692"/>
    </source>
</evidence>
<dbReference type="InterPro" id="IPR007016">
    <property type="entry name" value="O-antigen_ligase-rel_domated"/>
</dbReference>
<gene>
    <name evidence="7" type="ordered locus">amb0104</name>
</gene>
<keyword evidence="2 5" id="KW-0812">Transmembrane</keyword>
<feature type="transmembrane region" description="Helical" evidence="5">
    <location>
        <begin position="378"/>
        <end position="397"/>
    </location>
</feature>
<dbReference type="GO" id="GO:0016020">
    <property type="term" value="C:membrane"/>
    <property type="evidence" value="ECO:0007669"/>
    <property type="project" value="UniProtKB-SubCell"/>
</dbReference>